<dbReference type="GO" id="GO:0016787">
    <property type="term" value="F:hydrolase activity"/>
    <property type="evidence" value="ECO:0007669"/>
    <property type="project" value="UniProtKB-KW"/>
</dbReference>
<dbReference type="InterPro" id="IPR015797">
    <property type="entry name" value="NUDIX_hydrolase-like_dom_sf"/>
</dbReference>
<comment type="cofactor">
    <cofactor evidence="1">
        <name>Mg(2+)</name>
        <dbReference type="ChEBI" id="CHEBI:18420"/>
    </cofactor>
</comment>
<proteinExistence type="inferred from homology"/>
<dbReference type="InterPro" id="IPR000086">
    <property type="entry name" value="NUDIX_hydrolase_dom"/>
</dbReference>
<feature type="domain" description="Nudix hydrolase" evidence="4">
    <location>
        <begin position="3"/>
        <end position="125"/>
    </location>
</feature>
<dbReference type="PROSITE" id="PS51462">
    <property type="entry name" value="NUDIX"/>
    <property type="match status" value="1"/>
</dbReference>
<dbReference type="Pfam" id="PF00293">
    <property type="entry name" value="NUDIX"/>
    <property type="match status" value="1"/>
</dbReference>
<accession>A0ABW5RL33</accession>
<dbReference type="SUPFAM" id="SSF55811">
    <property type="entry name" value="Nudix"/>
    <property type="match status" value="1"/>
</dbReference>
<dbReference type="RefSeq" id="WP_377931726.1">
    <property type="nucleotide sequence ID" value="NZ_JBHUMF010000001.1"/>
</dbReference>
<evidence type="ECO:0000256" key="3">
    <source>
        <dbReference type="RuleBase" id="RU003476"/>
    </source>
</evidence>
<protein>
    <submittedName>
        <fullName evidence="5">NUDIX hydrolase</fullName>
    </submittedName>
</protein>
<organism evidence="5 6">
    <name type="scientific">Bacillus seohaeanensis</name>
    <dbReference type="NCBI Taxonomy" id="284580"/>
    <lineage>
        <taxon>Bacteria</taxon>
        <taxon>Bacillati</taxon>
        <taxon>Bacillota</taxon>
        <taxon>Bacilli</taxon>
        <taxon>Bacillales</taxon>
        <taxon>Bacillaceae</taxon>
        <taxon>Bacillus</taxon>
    </lineage>
</organism>
<dbReference type="PANTHER" id="PTHR43046">
    <property type="entry name" value="GDP-MANNOSE MANNOSYL HYDROLASE"/>
    <property type="match status" value="1"/>
</dbReference>
<evidence type="ECO:0000313" key="5">
    <source>
        <dbReference type="EMBL" id="MFD2679214.1"/>
    </source>
</evidence>
<dbReference type="PROSITE" id="PS00893">
    <property type="entry name" value="NUDIX_BOX"/>
    <property type="match status" value="1"/>
</dbReference>
<keyword evidence="2 3" id="KW-0378">Hydrolase</keyword>
<dbReference type="Proteomes" id="UP001597506">
    <property type="component" value="Unassembled WGS sequence"/>
</dbReference>
<comment type="caution">
    <text evidence="5">The sequence shown here is derived from an EMBL/GenBank/DDBJ whole genome shotgun (WGS) entry which is preliminary data.</text>
</comment>
<dbReference type="EMBL" id="JBHUMF010000001">
    <property type="protein sequence ID" value="MFD2679214.1"/>
    <property type="molecule type" value="Genomic_DNA"/>
</dbReference>
<dbReference type="PANTHER" id="PTHR43046:SF14">
    <property type="entry name" value="MUTT_NUDIX FAMILY PROTEIN"/>
    <property type="match status" value="1"/>
</dbReference>
<dbReference type="InterPro" id="IPR020476">
    <property type="entry name" value="Nudix_hydrolase"/>
</dbReference>
<evidence type="ECO:0000256" key="2">
    <source>
        <dbReference type="ARBA" id="ARBA00022801"/>
    </source>
</evidence>
<name>A0ABW5RL33_9BACI</name>
<comment type="similarity">
    <text evidence="3">Belongs to the Nudix hydrolase family.</text>
</comment>
<dbReference type="PRINTS" id="PR00502">
    <property type="entry name" value="NUDIXFAMILY"/>
</dbReference>
<reference evidence="6" key="1">
    <citation type="journal article" date="2019" name="Int. J. Syst. Evol. Microbiol.">
        <title>The Global Catalogue of Microorganisms (GCM) 10K type strain sequencing project: providing services to taxonomists for standard genome sequencing and annotation.</title>
        <authorList>
            <consortium name="The Broad Institute Genomics Platform"/>
            <consortium name="The Broad Institute Genome Sequencing Center for Infectious Disease"/>
            <person name="Wu L."/>
            <person name="Ma J."/>
        </authorList>
    </citation>
    <scope>NUCLEOTIDE SEQUENCE [LARGE SCALE GENOMIC DNA]</scope>
    <source>
        <strain evidence="6">KCTC 3913</strain>
    </source>
</reference>
<keyword evidence="6" id="KW-1185">Reference proteome</keyword>
<evidence type="ECO:0000259" key="4">
    <source>
        <dbReference type="PROSITE" id="PS51462"/>
    </source>
</evidence>
<dbReference type="InterPro" id="IPR020084">
    <property type="entry name" value="NUDIX_hydrolase_CS"/>
</dbReference>
<dbReference type="CDD" id="cd02883">
    <property type="entry name" value="NUDIX_Hydrolase"/>
    <property type="match status" value="1"/>
</dbReference>
<sequence length="133" mass="14824">MLNQKLAVAVMVTDADNQLLLVKNNYRGWEFPGGFVDKGESIKNAAIREVKEESGIEIDLTTFLGIEQEIAKMKSVMIFQGVPVGGKLATSKESKDVGFFSIDEAMSKIRVAVFQDRIVRCLNKEAIPFIIER</sequence>
<evidence type="ECO:0000313" key="6">
    <source>
        <dbReference type="Proteomes" id="UP001597506"/>
    </source>
</evidence>
<evidence type="ECO:0000256" key="1">
    <source>
        <dbReference type="ARBA" id="ARBA00001946"/>
    </source>
</evidence>
<dbReference type="Gene3D" id="3.90.79.10">
    <property type="entry name" value="Nucleoside Triphosphate Pyrophosphohydrolase"/>
    <property type="match status" value="1"/>
</dbReference>
<gene>
    <name evidence="5" type="ORF">ACFSUL_00460</name>
</gene>